<dbReference type="Proteomes" id="UP000054477">
    <property type="component" value="Unassembled WGS sequence"/>
</dbReference>
<evidence type="ECO:0000313" key="3">
    <source>
        <dbReference type="Proteomes" id="UP000054477"/>
    </source>
</evidence>
<dbReference type="Gene3D" id="3.30.420.40">
    <property type="match status" value="2"/>
</dbReference>
<accession>A0A0C9XYV7</accession>
<keyword evidence="1" id="KW-0732">Signal</keyword>
<dbReference type="SUPFAM" id="SSF53067">
    <property type="entry name" value="Actin-like ATPase domain"/>
    <property type="match status" value="2"/>
</dbReference>
<dbReference type="STRING" id="1095629.A0A0C9XYV7"/>
<feature type="signal peptide" evidence="1">
    <location>
        <begin position="1"/>
        <end position="16"/>
    </location>
</feature>
<keyword evidence="3" id="KW-1185">Reference proteome</keyword>
<proteinExistence type="predicted"/>
<evidence type="ECO:0000313" key="2">
    <source>
        <dbReference type="EMBL" id="KIK02877.1"/>
    </source>
</evidence>
<dbReference type="CDD" id="cd10170">
    <property type="entry name" value="ASKHA_NBD_HSP70"/>
    <property type="match status" value="1"/>
</dbReference>
<sequence length="616" mass="69765">MSHKVFLGYRCKLVLAFDVGTTFSGISYSIFEQDEEPEVRGVTRFPADEHRNGKIPSVIYYDQQGNVRAVGAETTRECIYDTAQDKGWIKVEWFKLHLTPETDAAKLVKDKLPPLPLNKSIVDVLADFLRYLFQCASSYIKGAHVNGRDLWQSIEEDISFVLAHPNGWEGSQKFQMGQAAVLGGLIPDTKAGYARITFVTEGEASLHFAIQNGLPLKDMKEGDGIVVVDAGGGTIDVSAFSKDGTLGQDEFKEIGIAESHFHGSIFVSIHARAFLDNYLADSTFVNDLDHIVSCFDTTTKLRFRSDDGPEYIKFGFGRDNDYAHGIRFGQVKLDGSDVREFFRPSVKCIIDAIEEQWKSAHGNVTHVVLVGGFAANDWLYNEVHKAFKLFRLDIVRPENEVNKAVSDGAIFFYFKNSVQHPKSTAECLVLPFYASLDPEVPTKCSSRQITRLSGRIMIPKRFGTTVPSLRRMQPPKKDSKEVRLRFRYESKVEISSITMIFSRYHREPPFPQWPDLKNRTYQDFGSTTISLENARFQSLQRKISGQQGTYYQVDWEIILLLSLSEVMLDYGWVEDGVEKRYSELFITKIGSDLDGRTHIATISAPEYCLRFPEIFN</sequence>
<dbReference type="OrthoDB" id="2963168at2759"/>
<evidence type="ECO:0000256" key="1">
    <source>
        <dbReference type="SAM" id="SignalP"/>
    </source>
</evidence>
<reference evidence="2 3" key="1">
    <citation type="submission" date="2014-04" db="EMBL/GenBank/DDBJ databases">
        <authorList>
            <consortium name="DOE Joint Genome Institute"/>
            <person name="Kuo A."/>
            <person name="Kohler A."/>
            <person name="Nagy L.G."/>
            <person name="Floudas D."/>
            <person name="Copeland A."/>
            <person name="Barry K.W."/>
            <person name="Cichocki N."/>
            <person name="Veneault-Fourrey C."/>
            <person name="LaButti K."/>
            <person name="Lindquist E.A."/>
            <person name="Lipzen A."/>
            <person name="Lundell T."/>
            <person name="Morin E."/>
            <person name="Murat C."/>
            <person name="Sun H."/>
            <person name="Tunlid A."/>
            <person name="Henrissat B."/>
            <person name="Grigoriev I.V."/>
            <person name="Hibbett D.S."/>
            <person name="Martin F."/>
            <person name="Nordberg H.P."/>
            <person name="Cantor M.N."/>
            <person name="Hua S.X."/>
        </authorList>
    </citation>
    <scope>NUCLEOTIDE SEQUENCE [LARGE SCALE GENOMIC DNA]</scope>
    <source>
        <strain evidence="2 3">LaAM-08-1</strain>
    </source>
</reference>
<protein>
    <submittedName>
        <fullName evidence="2">Uncharacterized protein</fullName>
    </submittedName>
</protein>
<dbReference type="InterPro" id="IPR043129">
    <property type="entry name" value="ATPase_NBD"/>
</dbReference>
<reference evidence="3" key="2">
    <citation type="submission" date="2015-01" db="EMBL/GenBank/DDBJ databases">
        <title>Evolutionary Origins and Diversification of the Mycorrhizal Mutualists.</title>
        <authorList>
            <consortium name="DOE Joint Genome Institute"/>
            <consortium name="Mycorrhizal Genomics Consortium"/>
            <person name="Kohler A."/>
            <person name="Kuo A."/>
            <person name="Nagy L.G."/>
            <person name="Floudas D."/>
            <person name="Copeland A."/>
            <person name="Barry K.W."/>
            <person name="Cichocki N."/>
            <person name="Veneault-Fourrey C."/>
            <person name="LaButti K."/>
            <person name="Lindquist E.A."/>
            <person name="Lipzen A."/>
            <person name="Lundell T."/>
            <person name="Morin E."/>
            <person name="Murat C."/>
            <person name="Riley R."/>
            <person name="Ohm R."/>
            <person name="Sun H."/>
            <person name="Tunlid A."/>
            <person name="Henrissat B."/>
            <person name="Grigoriev I.V."/>
            <person name="Hibbett D.S."/>
            <person name="Martin F."/>
        </authorList>
    </citation>
    <scope>NUCLEOTIDE SEQUENCE [LARGE SCALE GENOMIC DNA]</scope>
    <source>
        <strain evidence="3">LaAM-08-1</strain>
    </source>
</reference>
<dbReference type="PANTHER" id="PTHR14187">
    <property type="entry name" value="ALPHA KINASE/ELONGATION FACTOR 2 KINASE"/>
    <property type="match status" value="1"/>
</dbReference>
<organism evidence="2 3">
    <name type="scientific">Laccaria amethystina LaAM-08-1</name>
    <dbReference type="NCBI Taxonomy" id="1095629"/>
    <lineage>
        <taxon>Eukaryota</taxon>
        <taxon>Fungi</taxon>
        <taxon>Dikarya</taxon>
        <taxon>Basidiomycota</taxon>
        <taxon>Agaricomycotina</taxon>
        <taxon>Agaricomycetes</taxon>
        <taxon>Agaricomycetidae</taxon>
        <taxon>Agaricales</taxon>
        <taxon>Agaricineae</taxon>
        <taxon>Hydnangiaceae</taxon>
        <taxon>Laccaria</taxon>
    </lineage>
</organism>
<dbReference type="PANTHER" id="PTHR14187:SF5">
    <property type="entry name" value="HEAT SHOCK 70 KDA PROTEIN 12A"/>
    <property type="match status" value="1"/>
</dbReference>
<dbReference type="AlphaFoldDB" id="A0A0C9XYV7"/>
<gene>
    <name evidence="2" type="ORF">K443DRAFT_677218</name>
</gene>
<feature type="chain" id="PRO_5002206193" evidence="1">
    <location>
        <begin position="17"/>
        <end position="616"/>
    </location>
</feature>
<dbReference type="EMBL" id="KN838586">
    <property type="protein sequence ID" value="KIK02877.1"/>
    <property type="molecule type" value="Genomic_DNA"/>
</dbReference>
<name>A0A0C9XYV7_9AGAR</name>
<dbReference type="HOGENOM" id="CLU_009958_4_2_1"/>